<feature type="non-terminal residue" evidence="1">
    <location>
        <position position="1"/>
    </location>
</feature>
<proteinExistence type="predicted"/>
<dbReference type="EMBL" id="BARS01036213">
    <property type="protein sequence ID" value="GAG26871.1"/>
    <property type="molecule type" value="Genomic_DNA"/>
</dbReference>
<sequence length="42" mass="4691">PRATLCYKISGVFSASKEGLNSPEEYAKIKILESKYGKKVKK</sequence>
<accession>X0XPI5</accession>
<name>X0XPI5_9ZZZZ</name>
<evidence type="ECO:0000313" key="1">
    <source>
        <dbReference type="EMBL" id="GAG26871.1"/>
    </source>
</evidence>
<gene>
    <name evidence="1" type="ORF">S01H1_55691</name>
</gene>
<reference evidence="1" key="1">
    <citation type="journal article" date="2014" name="Front. Microbiol.">
        <title>High frequency of phylogenetically diverse reductive dehalogenase-homologous genes in deep subseafloor sedimentary metagenomes.</title>
        <authorList>
            <person name="Kawai M."/>
            <person name="Futagami T."/>
            <person name="Toyoda A."/>
            <person name="Takaki Y."/>
            <person name="Nishi S."/>
            <person name="Hori S."/>
            <person name="Arai W."/>
            <person name="Tsubouchi T."/>
            <person name="Morono Y."/>
            <person name="Uchiyama I."/>
            <person name="Ito T."/>
            <person name="Fujiyama A."/>
            <person name="Inagaki F."/>
            <person name="Takami H."/>
        </authorList>
    </citation>
    <scope>NUCLEOTIDE SEQUENCE</scope>
    <source>
        <strain evidence="1">Expedition CK06-06</strain>
    </source>
</reference>
<organism evidence="1">
    <name type="scientific">marine sediment metagenome</name>
    <dbReference type="NCBI Taxonomy" id="412755"/>
    <lineage>
        <taxon>unclassified sequences</taxon>
        <taxon>metagenomes</taxon>
        <taxon>ecological metagenomes</taxon>
    </lineage>
</organism>
<dbReference type="AlphaFoldDB" id="X0XPI5"/>
<protein>
    <submittedName>
        <fullName evidence="1">Uncharacterized protein</fullName>
    </submittedName>
</protein>
<comment type="caution">
    <text evidence="1">The sequence shown here is derived from an EMBL/GenBank/DDBJ whole genome shotgun (WGS) entry which is preliminary data.</text>
</comment>